<sequence>MPADYESTARALSISPSASPPPNPPWSRRLSSQGHSRRRSQASLSARARSAEVMRSAWSSMEALNSQMMATYRRMTPAQKALAIGTVVMGYVIIILAVVYSGRVFDWLAGVSKSWREMPAGWLIVFALVFATAFPPVMGYSTANTLAGFVYGFPLGWPLVAAACTAGSLCAFLVCRTLLRARVERMVGKDPRFVALGQVLRRDGILYLTGIRFCPLPFSLSNGFLATIPSISPGAFALSTALSTPKLLVHVFIGSRLAILAESGDKMSVGDKLVNYLGMAVGAAVGIAVGWVVYKRTMARAAELARQDAAMVAEEEGRAGEGAGVMGGMGGSSPYLDRDDTLLDPEDAAAIMSDDDLSLWETQVADEEEDDYDDGSNDGNEDAGLASGKKGANRGL</sequence>
<evidence type="ECO:0000313" key="1">
    <source>
        <dbReference type="EMBL" id="KAI9904716.1"/>
    </source>
</evidence>
<protein>
    <submittedName>
        <fullName evidence="1">Uncharacterized protein</fullName>
    </submittedName>
</protein>
<proteinExistence type="predicted"/>
<name>A0ACC0VFP9_9HYPO</name>
<organism evidence="1 2">
    <name type="scientific">Trichothecium roseum</name>
    <dbReference type="NCBI Taxonomy" id="47278"/>
    <lineage>
        <taxon>Eukaryota</taxon>
        <taxon>Fungi</taxon>
        <taxon>Dikarya</taxon>
        <taxon>Ascomycota</taxon>
        <taxon>Pezizomycotina</taxon>
        <taxon>Sordariomycetes</taxon>
        <taxon>Hypocreomycetidae</taxon>
        <taxon>Hypocreales</taxon>
        <taxon>Hypocreales incertae sedis</taxon>
        <taxon>Trichothecium</taxon>
    </lineage>
</organism>
<dbReference type="Proteomes" id="UP001163324">
    <property type="component" value="Chromosome 1"/>
</dbReference>
<keyword evidence="2" id="KW-1185">Reference proteome</keyword>
<comment type="caution">
    <text evidence="1">The sequence shown here is derived from an EMBL/GenBank/DDBJ whole genome shotgun (WGS) entry which is preliminary data.</text>
</comment>
<gene>
    <name evidence="1" type="ORF">N3K66_001245</name>
</gene>
<dbReference type="EMBL" id="CM047940">
    <property type="protein sequence ID" value="KAI9904716.1"/>
    <property type="molecule type" value="Genomic_DNA"/>
</dbReference>
<accession>A0ACC0VFP9</accession>
<evidence type="ECO:0000313" key="2">
    <source>
        <dbReference type="Proteomes" id="UP001163324"/>
    </source>
</evidence>
<reference evidence="1" key="1">
    <citation type="submission" date="2022-10" db="EMBL/GenBank/DDBJ databases">
        <title>Complete Genome of Trichothecium roseum strain YXFP-22015, a Plant Pathogen Isolated from Citrus.</title>
        <authorList>
            <person name="Wang Y."/>
            <person name="Zhu L."/>
        </authorList>
    </citation>
    <scope>NUCLEOTIDE SEQUENCE</scope>
    <source>
        <strain evidence="1">YXFP-22015</strain>
    </source>
</reference>